<keyword evidence="2" id="KW-1133">Transmembrane helix</keyword>
<keyword evidence="3" id="KW-0732">Signal</keyword>
<evidence type="ECO:0000256" key="1">
    <source>
        <dbReference type="SAM" id="MobiDB-lite"/>
    </source>
</evidence>
<feature type="transmembrane region" description="Helical" evidence="2">
    <location>
        <begin position="190"/>
        <end position="210"/>
    </location>
</feature>
<proteinExistence type="predicted"/>
<name>Q4AE20_9HYPH</name>
<evidence type="ECO:0000256" key="2">
    <source>
        <dbReference type="SAM" id="Phobius"/>
    </source>
</evidence>
<protein>
    <submittedName>
        <fullName evidence="4">Uncharacterized protein moxA</fullName>
    </submittedName>
</protein>
<organism evidence="4">
    <name type="scientific">Hyphomicrobium denitrificans</name>
    <dbReference type="NCBI Taxonomy" id="53399"/>
    <lineage>
        <taxon>Bacteria</taxon>
        <taxon>Pseudomonadati</taxon>
        <taxon>Pseudomonadota</taxon>
        <taxon>Alphaproteobacteria</taxon>
        <taxon>Hyphomicrobiales</taxon>
        <taxon>Hyphomicrobiaceae</taxon>
        <taxon>Hyphomicrobium</taxon>
    </lineage>
</organism>
<gene>
    <name evidence="4" type="primary">moxA</name>
</gene>
<feature type="chain" id="PRO_5004235546" evidence="3">
    <location>
        <begin position="20"/>
        <end position="318"/>
    </location>
</feature>
<sequence length="318" mass="34826">MRAWLILACLIIGGAPCKAAVEAVNIYEPRAFGYFIGDTFERRIEVVTTGDTELLTAGLPRPGPLTYWLELIDVDHKVRETQGRKIHDITLKYQTFYAPIEAVKVKIPAYPLKFRNPGTVPAAQTSDTAPGTEIPSSQDVASIPAFQIVMSPLREYAVSDFMSGKSVELADIMAPDAKAHAISTSRQTTWLGLGLAALALSALLLLWHYAKVHSRTEGRPFTMADRRIRELQPPRKHSRYRDSLIALHRAFDESYGRRLSPRIFDLPQPATAAFNAQGRAESLQSSASSFGNKQPGEARSHGAFEAGCGSCTGREAAA</sequence>
<evidence type="ECO:0000256" key="3">
    <source>
        <dbReference type="SAM" id="SignalP"/>
    </source>
</evidence>
<keyword evidence="2" id="KW-0812">Transmembrane</keyword>
<feature type="region of interest" description="Disordered" evidence="1">
    <location>
        <begin position="284"/>
        <end position="318"/>
    </location>
</feature>
<dbReference type="AlphaFoldDB" id="Q4AE20"/>
<dbReference type="EMBL" id="AB201477">
    <property type="protein sequence ID" value="BAE16964.1"/>
    <property type="molecule type" value="Genomic_DNA"/>
</dbReference>
<keyword evidence="2" id="KW-0472">Membrane</keyword>
<accession>Q4AE20</accession>
<feature type="signal peptide" evidence="3">
    <location>
        <begin position="1"/>
        <end position="19"/>
    </location>
</feature>
<evidence type="ECO:0000313" key="4">
    <source>
        <dbReference type="EMBL" id="BAE16964.1"/>
    </source>
</evidence>
<reference evidence="4" key="1">
    <citation type="submission" date="2005-02" db="EMBL/GenBank/DDBJ databases">
        <title>Characterization and Molecular Cloning of Methanol Dehydrogenase from Hyphomicrobium denitrificans A3151.</title>
        <authorList>
            <person name="Nojiri M."/>
            <person name="Hira D."/>
            <person name="Yamaguchi K."/>
            <person name="Suzuki S."/>
        </authorList>
    </citation>
    <scope>NUCLEOTIDE SEQUENCE</scope>
    <source>
        <strain evidence="4">A3151</strain>
    </source>
</reference>